<feature type="compositionally biased region" description="Polar residues" evidence="1">
    <location>
        <begin position="1"/>
        <end position="11"/>
    </location>
</feature>
<evidence type="ECO:0000256" key="1">
    <source>
        <dbReference type="SAM" id="MobiDB-lite"/>
    </source>
</evidence>
<dbReference type="EMBL" id="JATAAI010000020">
    <property type="protein sequence ID" value="KAK1738503.1"/>
    <property type="molecule type" value="Genomic_DNA"/>
</dbReference>
<feature type="region of interest" description="Disordered" evidence="1">
    <location>
        <begin position="1"/>
        <end position="26"/>
    </location>
</feature>
<evidence type="ECO:0000313" key="3">
    <source>
        <dbReference type="Proteomes" id="UP001224775"/>
    </source>
</evidence>
<gene>
    <name evidence="2" type="ORF">QTG54_010533</name>
</gene>
<keyword evidence="3" id="KW-1185">Reference proteome</keyword>
<name>A0AAD8Y2T8_9STRA</name>
<feature type="compositionally biased region" description="Low complexity" evidence="1">
    <location>
        <begin position="12"/>
        <end position="24"/>
    </location>
</feature>
<sequence length="107" mass="11758">MSMSGTNTTHRSSSISSSSAGESSTQHLAEIVVTAAQSNQKSSNIVQLRISNMQLHGRDDDIKLLRGKLRELAKKKDVDAAEENNKHEDTINNLYWSLEHAAQANLP</sequence>
<organism evidence="2 3">
    <name type="scientific">Skeletonema marinoi</name>
    <dbReference type="NCBI Taxonomy" id="267567"/>
    <lineage>
        <taxon>Eukaryota</taxon>
        <taxon>Sar</taxon>
        <taxon>Stramenopiles</taxon>
        <taxon>Ochrophyta</taxon>
        <taxon>Bacillariophyta</taxon>
        <taxon>Coscinodiscophyceae</taxon>
        <taxon>Thalassiosirophycidae</taxon>
        <taxon>Thalassiosirales</taxon>
        <taxon>Skeletonemataceae</taxon>
        <taxon>Skeletonema</taxon>
        <taxon>Skeletonema marinoi-dohrnii complex</taxon>
    </lineage>
</organism>
<reference evidence="2" key="1">
    <citation type="submission" date="2023-06" db="EMBL/GenBank/DDBJ databases">
        <title>Survivors Of The Sea: Transcriptome response of Skeletonema marinoi to long-term dormancy.</title>
        <authorList>
            <person name="Pinder M.I.M."/>
            <person name="Kourtchenko O."/>
            <person name="Robertson E.K."/>
            <person name="Larsson T."/>
            <person name="Maumus F."/>
            <person name="Osuna-Cruz C.M."/>
            <person name="Vancaester E."/>
            <person name="Stenow R."/>
            <person name="Vandepoele K."/>
            <person name="Ploug H."/>
            <person name="Bruchert V."/>
            <person name="Godhe A."/>
            <person name="Topel M."/>
        </authorList>
    </citation>
    <scope>NUCLEOTIDE SEQUENCE</scope>
    <source>
        <strain evidence="2">R05AC</strain>
    </source>
</reference>
<comment type="caution">
    <text evidence="2">The sequence shown here is derived from an EMBL/GenBank/DDBJ whole genome shotgun (WGS) entry which is preliminary data.</text>
</comment>
<accession>A0AAD8Y2T8</accession>
<proteinExistence type="predicted"/>
<protein>
    <submittedName>
        <fullName evidence="2">Uncharacterized protein</fullName>
    </submittedName>
</protein>
<dbReference type="AlphaFoldDB" id="A0AAD8Y2T8"/>
<dbReference type="Proteomes" id="UP001224775">
    <property type="component" value="Unassembled WGS sequence"/>
</dbReference>
<evidence type="ECO:0000313" key="2">
    <source>
        <dbReference type="EMBL" id="KAK1738503.1"/>
    </source>
</evidence>